<keyword evidence="3" id="KW-1185">Reference proteome</keyword>
<name>A0AAV8TPX8_9ROSI</name>
<organism evidence="2 3">
    <name type="scientific">Erythroxylum novogranatense</name>
    <dbReference type="NCBI Taxonomy" id="1862640"/>
    <lineage>
        <taxon>Eukaryota</taxon>
        <taxon>Viridiplantae</taxon>
        <taxon>Streptophyta</taxon>
        <taxon>Embryophyta</taxon>
        <taxon>Tracheophyta</taxon>
        <taxon>Spermatophyta</taxon>
        <taxon>Magnoliopsida</taxon>
        <taxon>eudicotyledons</taxon>
        <taxon>Gunneridae</taxon>
        <taxon>Pentapetalae</taxon>
        <taxon>rosids</taxon>
        <taxon>fabids</taxon>
        <taxon>Malpighiales</taxon>
        <taxon>Erythroxylaceae</taxon>
        <taxon>Erythroxylum</taxon>
    </lineage>
</organism>
<dbReference type="PANTHER" id="PTHR28674:SF1">
    <property type="entry name" value="NOP PROTEIN CHAPERONE 1"/>
    <property type="match status" value="1"/>
</dbReference>
<dbReference type="EMBL" id="JAIWQS010000004">
    <property type="protein sequence ID" value="KAJ8768932.1"/>
    <property type="molecule type" value="Genomic_DNA"/>
</dbReference>
<dbReference type="GO" id="GO:0062064">
    <property type="term" value="F:box C/D methylation guide snoRNP complex binding"/>
    <property type="evidence" value="ECO:0007669"/>
    <property type="project" value="TreeGrafter"/>
</dbReference>
<feature type="compositionally biased region" description="Basic residues" evidence="1">
    <location>
        <begin position="193"/>
        <end position="204"/>
    </location>
</feature>
<proteinExistence type="predicted"/>
<dbReference type="GO" id="GO:0000492">
    <property type="term" value="P:box C/D snoRNP assembly"/>
    <property type="evidence" value="ECO:0007669"/>
    <property type="project" value="InterPro"/>
</dbReference>
<evidence type="ECO:0000313" key="3">
    <source>
        <dbReference type="Proteomes" id="UP001159364"/>
    </source>
</evidence>
<dbReference type="PANTHER" id="PTHR28674">
    <property type="entry name" value="SIMILAR TO DNA SEGMENT, CHR 10, WAYNE STATE UNIVERSITY 102,-EXPRESSED"/>
    <property type="match status" value="1"/>
</dbReference>
<dbReference type="Proteomes" id="UP001159364">
    <property type="component" value="Linkage Group LG04"/>
</dbReference>
<gene>
    <name evidence="2" type="ORF">K2173_023927</name>
</gene>
<protein>
    <submittedName>
        <fullName evidence="2">Uncharacterized protein</fullName>
    </submittedName>
</protein>
<dbReference type="InterPro" id="IPR027921">
    <property type="entry name" value="NOPCHAP1"/>
</dbReference>
<reference evidence="2 3" key="1">
    <citation type="submission" date="2021-09" db="EMBL/GenBank/DDBJ databases">
        <title>Genomic insights and catalytic innovation underlie evolution of tropane alkaloids biosynthesis.</title>
        <authorList>
            <person name="Wang Y.-J."/>
            <person name="Tian T."/>
            <person name="Huang J.-P."/>
            <person name="Huang S.-X."/>
        </authorList>
    </citation>
    <scope>NUCLEOTIDE SEQUENCE [LARGE SCALE GENOMIC DNA]</scope>
    <source>
        <strain evidence="2">KIB-2018</strain>
        <tissue evidence="2">Leaf</tissue>
    </source>
</reference>
<sequence length="204" mass="22342">MERSSKELLHLENKVSTTNSSLETALLLWNTDWECQTKIHPSAGKPITSSVPQSQVLGKVKDFLGVMAEANKRLQQDAKDNSHDYDIEALSGNEAQVIEMDLMLGVADLHTPEAVVAAESAIAGNQFVISGPASSSETDSEDTNDDVDNESDDEDNNNEPCDGGYDKGTHSPTKCNQLTFGKDESREIFEKKRSNKRPKIVVMS</sequence>
<dbReference type="AlphaFoldDB" id="A0AAV8TPX8"/>
<accession>A0AAV8TPX8</accession>
<feature type="compositionally biased region" description="Polar residues" evidence="1">
    <location>
        <begin position="170"/>
        <end position="179"/>
    </location>
</feature>
<dbReference type="Pfam" id="PF15370">
    <property type="entry name" value="NOPCHAP1"/>
    <property type="match status" value="1"/>
</dbReference>
<feature type="compositionally biased region" description="Basic and acidic residues" evidence="1">
    <location>
        <begin position="181"/>
        <end position="192"/>
    </location>
</feature>
<comment type="caution">
    <text evidence="2">The sequence shown here is derived from an EMBL/GenBank/DDBJ whole genome shotgun (WGS) entry which is preliminary data.</text>
</comment>
<feature type="region of interest" description="Disordered" evidence="1">
    <location>
        <begin position="130"/>
        <end position="204"/>
    </location>
</feature>
<evidence type="ECO:0000313" key="2">
    <source>
        <dbReference type="EMBL" id="KAJ8768932.1"/>
    </source>
</evidence>
<evidence type="ECO:0000256" key="1">
    <source>
        <dbReference type="SAM" id="MobiDB-lite"/>
    </source>
</evidence>
<feature type="compositionally biased region" description="Acidic residues" evidence="1">
    <location>
        <begin position="138"/>
        <end position="157"/>
    </location>
</feature>